<dbReference type="InterPro" id="IPR001750">
    <property type="entry name" value="ND/Mrp_TM"/>
</dbReference>
<evidence type="ECO:0000256" key="3">
    <source>
        <dbReference type="ARBA" id="ARBA00022448"/>
    </source>
</evidence>
<evidence type="ECO:0000313" key="14">
    <source>
        <dbReference type="Proteomes" id="UP000824120"/>
    </source>
</evidence>
<reference evidence="13 14" key="1">
    <citation type="submission" date="2020-09" db="EMBL/GenBank/DDBJ databases">
        <title>De no assembly of potato wild relative species, Solanum commersonii.</title>
        <authorList>
            <person name="Cho K."/>
        </authorList>
    </citation>
    <scope>NUCLEOTIDE SEQUENCE [LARGE SCALE GENOMIC DNA]</scope>
    <source>
        <strain evidence="13">LZ3.2</strain>
        <tissue evidence="13">Leaf</tissue>
    </source>
</reference>
<proteinExistence type="predicted"/>
<dbReference type="PANTHER" id="PTHR22773">
    <property type="entry name" value="NADH DEHYDROGENASE"/>
    <property type="match status" value="1"/>
</dbReference>
<dbReference type="EMBL" id="JACXVP010000006">
    <property type="protein sequence ID" value="KAG5600881.1"/>
    <property type="molecule type" value="Genomic_DNA"/>
</dbReference>
<comment type="catalytic activity">
    <reaction evidence="10">
        <text>a plastoquinone + NADPH + (n+1) H(+)(in) = a plastoquinol + NADP(+) + n H(+)(out)</text>
        <dbReference type="Rhea" id="RHEA:42612"/>
        <dbReference type="Rhea" id="RHEA-COMP:9561"/>
        <dbReference type="Rhea" id="RHEA-COMP:9562"/>
        <dbReference type="ChEBI" id="CHEBI:15378"/>
        <dbReference type="ChEBI" id="CHEBI:17757"/>
        <dbReference type="ChEBI" id="CHEBI:57783"/>
        <dbReference type="ChEBI" id="CHEBI:58349"/>
        <dbReference type="ChEBI" id="CHEBI:62192"/>
    </reaction>
</comment>
<evidence type="ECO:0000256" key="4">
    <source>
        <dbReference type="ARBA" id="ARBA00022640"/>
    </source>
</evidence>
<keyword evidence="3" id="KW-0813">Transport</keyword>
<dbReference type="AlphaFoldDB" id="A0A9J5YKK3"/>
<keyword evidence="8" id="KW-0520">NAD</keyword>
<gene>
    <name evidence="13" type="ORF">H5410_032251</name>
</gene>
<evidence type="ECO:0000256" key="10">
    <source>
        <dbReference type="ARBA" id="ARBA00047726"/>
    </source>
</evidence>
<sequence>MIIPSESSREENKMLLPFPLSFPALLIFPSNTGRAATGAEERNLREDARLLVLTKGGRCGGGTKMLSEIDILFSSKTKKAENGLRCVLSKGNTFFRPPWYDCRVLSLQSSGFQLFSSFRPSYWDSSLRALPALSNKKFRLVPGKRWQQLKGKGPCSYCVRLLLSQWGTADNHVSARQRVKWPRADLFGYIIQVESKVTGKARRISNLWGPIYSISRAPKKTPYPSDSIYLLTLFMWAPDIYEGSPTPVTTFLSIAPKISISANISRVSIYGSYGATLQQIFFFCSIASMILGALAERDTPWPM</sequence>
<evidence type="ECO:0000256" key="8">
    <source>
        <dbReference type="ARBA" id="ARBA00023027"/>
    </source>
</evidence>
<keyword evidence="6" id="KW-1278">Translocase</keyword>
<feature type="domain" description="NADH:quinone oxidoreductase/Mrp antiporter transmembrane" evidence="12">
    <location>
        <begin position="232"/>
        <end position="295"/>
    </location>
</feature>
<dbReference type="OrthoDB" id="4092844at2759"/>
<dbReference type="Pfam" id="PF00361">
    <property type="entry name" value="Proton_antipo_M"/>
    <property type="match status" value="1"/>
</dbReference>
<evidence type="ECO:0000256" key="7">
    <source>
        <dbReference type="ARBA" id="ARBA00022989"/>
    </source>
</evidence>
<evidence type="ECO:0000313" key="13">
    <source>
        <dbReference type="EMBL" id="KAG5600881.1"/>
    </source>
</evidence>
<protein>
    <recommendedName>
        <fullName evidence="12">NADH:quinone oxidoreductase/Mrp antiporter transmembrane domain-containing protein</fullName>
    </recommendedName>
</protein>
<evidence type="ECO:0000256" key="6">
    <source>
        <dbReference type="ARBA" id="ARBA00022967"/>
    </source>
</evidence>
<keyword evidence="4" id="KW-0934">Plastid</keyword>
<evidence type="ECO:0000256" key="5">
    <source>
        <dbReference type="ARBA" id="ARBA00022692"/>
    </source>
</evidence>
<comment type="subcellular location">
    <subcellularLocation>
        <location evidence="1">Membrane</location>
        <topology evidence="1">Multi-pass membrane protein</topology>
    </subcellularLocation>
    <subcellularLocation>
        <location evidence="2">Plastid</location>
        <location evidence="2">Chloroplast thylakoid membrane</location>
    </subcellularLocation>
</comment>
<keyword evidence="9" id="KW-0472">Membrane</keyword>
<feature type="non-terminal residue" evidence="13">
    <location>
        <position position="303"/>
    </location>
</feature>
<evidence type="ECO:0000256" key="2">
    <source>
        <dbReference type="ARBA" id="ARBA00004334"/>
    </source>
</evidence>
<name>A0A9J5YKK3_SOLCO</name>
<comment type="caution">
    <text evidence="13">The sequence shown here is derived from an EMBL/GenBank/DDBJ whole genome shotgun (WGS) entry which is preliminary data.</text>
</comment>
<keyword evidence="14" id="KW-1185">Reference proteome</keyword>
<evidence type="ECO:0000256" key="1">
    <source>
        <dbReference type="ARBA" id="ARBA00004141"/>
    </source>
</evidence>
<evidence type="ECO:0000256" key="9">
    <source>
        <dbReference type="ARBA" id="ARBA00023136"/>
    </source>
</evidence>
<keyword evidence="7" id="KW-1133">Transmembrane helix</keyword>
<comment type="catalytic activity">
    <reaction evidence="11">
        <text>a plastoquinone + NADH + (n+1) H(+)(in) = a plastoquinol + NAD(+) + n H(+)(out)</text>
        <dbReference type="Rhea" id="RHEA:42608"/>
        <dbReference type="Rhea" id="RHEA-COMP:9561"/>
        <dbReference type="Rhea" id="RHEA-COMP:9562"/>
        <dbReference type="ChEBI" id="CHEBI:15378"/>
        <dbReference type="ChEBI" id="CHEBI:17757"/>
        <dbReference type="ChEBI" id="CHEBI:57540"/>
        <dbReference type="ChEBI" id="CHEBI:57945"/>
        <dbReference type="ChEBI" id="CHEBI:62192"/>
    </reaction>
</comment>
<accession>A0A9J5YKK3</accession>
<organism evidence="13 14">
    <name type="scientific">Solanum commersonii</name>
    <name type="common">Commerson's wild potato</name>
    <name type="synonym">Commerson's nightshade</name>
    <dbReference type="NCBI Taxonomy" id="4109"/>
    <lineage>
        <taxon>Eukaryota</taxon>
        <taxon>Viridiplantae</taxon>
        <taxon>Streptophyta</taxon>
        <taxon>Embryophyta</taxon>
        <taxon>Tracheophyta</taxon>
        <taxon>Spermatophyta</taxon>
        <taxon>Magnoliopsida</taxon>
        <taxon>eudicotyledons</taxon>
        <taxon>Gunneridae</taxon>
        <taxon>Pentapetalae</taxon>
        <taxon>asterids</taxon>
        <taxon>lamiids</taxon>
        <taxon>Solanales</taxon>
        <taxon>Solanaceae</taxon>
        <taxon>Solanoideae</taxon>
        <taxon>Solaneae</taxon>
        <taxon>Solanum</taxon>
    </lineage>
</organism>
<keyword evidence="5" id="KW-0812">Transmembrane</keyword>
<dbReference type="GO" id="GO:0009535">
    <property type="term" value="C:chloroplast thylakoid membrane"/>
    <property type="evidence" value="ECO:0007669"/>
    <property type="project" value="UniProtKB-SubCell"/>
</dbReference>
<evidence type="ECO:0000256" key="11">
    <source>
        <dbReference type="ARBA" id="ARBA00048026"/>
    </source>
</evidence>
<evidence type="ECO:0000259" key="12">
    <source>
        <dbReference type="Pfam" id="PF00361"/>
    </source>
</evidence>
<dbReference type="Proteomes" id="UP000824120">
    <property type="component" value="Chromosome 6"/>
</dbReference>